<dbReference type="KEGG" id="hjo:AY555_09750"/>
<keyword evidence="2" id="KW-1185">Reference proteome</keyword>
<reference evidence="1 2" key="1">
    <citation type="submission" date="2016-02" db="EMBL/GenBank/DDBJ databases">
        <title>Complete Genome of H5569, the type strain of the newly described species Haematospirillium jordaniae.</title>
        <authorList>
            <person name="Nicholson A.C."/>
            <person name="Humrighouse B.W."/>
            <person name="Loparov V."/>
            <person name="McQuiston J.R."/>
        </authorList>
    </citation>
    <scope>NUCLEOTIDE SEQUENCE [LARGE SCALE GENOMIC DNA]</scope>
    <source>
        <strain evidence="1 2">H5569</strain>
    </source>
</reference>
<sequence>MQEITKKPGAADVAGSPVRYASGADGYSLVLEQLNKLAVCCHFAHDITAADEFPLDVQLGDGRPVAEFLDALAKFVAVQNIDTFEINAEVTENLNDSSGKTALRKVWGPFHEQNDGVLVDVALDVLENRMI</sequence>
<dbReference type="EMBL" id="CP014525">
    <property type="protein sequence ID" value="AMW35412.1"/>
    <property type="molecule type" value="Genomic_DNA"/>
</dbReference>
<gene>
    <name evidence="1" type="ORF">AY555_09750</name>
</gene>
<dbReference type="Proteomes" id="UP000076066">
    <property type="component" value="Chromosome"/>
</dbReference>
<evidence type="ECO:0000313" key="1">
    <source>
        <dbReference type="EMBL" id="AMW35412.1"/>
    </source>
</evidence>
<organism evidence="1 2">
    <name type="scientific">Haematospirillum jordaniae</name>
    <dbReference type="NCBI Taxonomy" id="1549855"/>
    <lineage>
        <taxon>Bacteria</taxon>
        <taxon>Pseudomonadati</taxon>
        <taxon>Pseudomonadota</taxon>
        <taxon>Alphaproteobacteria</taxon>
        <taxon>Rhodospirillales</taxon>
        <taxon>Novispirillaceae</taxon>
        <taxon>Haematospirillum</taxon>
    </lineage>
</organism>
<protein>
    <submittedName>
        <fullName evidence="1">Uncharacterized protein</fullName>
    </submittedName>
</protein>
<proteinExistence type="predicted"/>
<dbReference type="AlphaFoldDB" id="A0A143DF83"/>
<accession>A0A143DF83</accession>
<name>A0A143DF83_9PROT</name>
<evidence type="ECO:0000313" key="2">
    <source>
        <dbReference type="Proteomes" id="UP000076066"/>
    </source>
</evidence>